<protein>
    <submittedName>
        <fullName evidence="2">Uncharacterized protein</fullName>
    </submittedName>
</protein>
<organism evidence="2 3">
    <name type="scientific">Mauremys mutica</name>
    <name type="common">yellowpond turtle</name>
    <dbReference type="NCBI Taxonomy" id="74926"/>
    <lineage>
        <taxon>Eukaryota</taxon>
        <taxon>Metazoa</taxon>
        <taxon>Chordata</taxon>
        <taxon>Craniata</taxon>
        <taxon>Vertebrata</taxon>
        <taxon>Euteleostomi</taxon>
        <taxon>Archelosauria</taxon>
        <taxon>Testudinata</taxon>
        <taxon>Testudines</taxon>
        <taxon>Cryptodira</taxon>
        <taxon>Durocryptodira</taxon>
        <taxon>Testudinoidea</taxon>
        <taxon>Geoemydidae</taxon>
        <taxon>Geoemydinae</taxon>
        <taxon>Mauremys</taxon>
    </lineage>
</organism>
<dbReference type="EMBL" id="JAHDVG010000474">
    <property type="protein sequence ID" value="KAH1178377.1"/>
    <property type="molecule type" value="Genomic_DNA"/>
</dbReference>
<feature type="region of interest" description="Disordered" evidence="1">
    <location>
        <begin position="1"/>
        <end position="46"/>
    </location>
</feature>
<dbReference type="AlphaFoldDB" id="A0A9D4AVY4"/>
<evidence type="ECO:0000313" key="3">
    <source>
        <dbReference type="Proteomes" id="UP000827986"/>
    </source>
</evidence>
<evidence type="ECO:0000313" key="2">
    <source>
        <dbReference type="EMBL" id="KAH1178377.1"/>
    </source>
</evidence>
<name>A0A9D4AVY4_9SAUR</name>
<feature type="compositionally biased region" description="Basic and acidic residues" evidence="1">
    <location>
        <begin position="27"/>
        <end position="46"/>
    </location>
</feature>
<evidence type="ECO:0000256" key="1">
    <source>
        <dbReference type="SAM" id="MobiDB-lite"/>
    </source>
</evidence>
<gene>
    <name evidence="2" type="ORF">KIL84_012079</name>
</gene>
<sequence>MGCGCYELPDQGRRAALPDKQPPAEPGRMEAPGRDSRAGRELPREPPAHTVSLCLQLQEKLQQVGWEGREDEGPEENVVSKRQTYELHQQQNILSVQIHKPQYLLDLAESVRRGEVYCPKAIMHFVGSFKKRKNTQLLEQFL</sequence>
<comment type="caution">
    <text evidence="2">The sequence shown here is derived from an EMBL/GenBank/DDBJ whole genome shotgun (WGS) entry which is preliminary data.</text>
</comment>
<keyword evidence="3" id="KW-1185">Reference proteome</keyword>
<reference evidence="2" key="1">
    <citation type="submission" date="2021-09" db="EMBL/GenBank/DDBJ databases">
        <title>The genome of Mauremys mutica provides insights into the evolution of semi-aquatic lifestyle.</title>
        <authorList>
            <person name="Gong S."/>
            <person name="Gao Y."/>
        </authorList>
    </citation>
    <scope>NUCLEOTIDE SEQUENCE</scope>
    <source>
        <strain evidence="2">MM-2020</strain>
        <tissue evidence="2">Muscle</tissue>
    </source>
</reference>
<proteinExistence type="predicted"/>
<dbReference type="Proteomes" id="UP000827986">
    <property type="component" value="Unassembled WGS sequence"/>
</dbReference>
<accession>A0A9D4AVY4</accession>